<evidence type="ECO:0000313" key="1">
    <source>
        <dbReference type="EMBL" id="EAQ90282.1"/>
    </source>
</evidence>
<dbReference type="OMA" id="FKHERIM"/>
<dbReference type="EMBL" id="CH408030">
    <property type="protein sequence ID" value="EAQ90282.1"/>
    <property type="molecule type" value="Genomic_DNA"/>
</dbReference>
<dbReference type="InParanoid" id="Q2HC37"/>
<dbReference type="STRING" id="306901.Q2HC37"/>
<organism evidence="1 2">
    <name type="scientific">Chaetomium globosum (strain ATCC 6205 / CBS 148.51 / DSM 1962 / NBRC 6347 / NRRL 1970)</name>
    <name type="common">Soil fungus</name>
    <dbReference type="NCBI Taxonomy" id="306901"/>
    <lineage>
        <taxon>Eukaryota</taxon>
        <taxon>Fungi</taxon>
        <taxon>Dikarya</taxon>
        <taxon>Ascomycota</taxon>
        <taxon>Pezizomycotina</taxon>
        <taxon>Sordariomycetes</taxon>
        <taxon>Sordariomycetidae</taxon>
        <taxon>Sordariales</taxon>
        <taxon>Chaetomiaceae</taxon>
        <taxon>Chaetomium</taxon>
    </lineage>
</organism>
<accession>Q2HC37</accession>
<keyword evidence="2" id="KW-1185">Reference proteome</keyword>
<dbReference type="InterPro" id="IPR021840">
    <property type="entry name" value="DUF3433"/>
</dbReference>
<sequence>MTAFVNNTLPKPHGTSAHFAYQEFSYGSTIDTQAEISTTVSGISVDVQCQSAELDSWYFASNVAGHNIDVAIQTPGCKLSYHQYDVNSSSTVTRTVGRYWVDYCNGDRNRPENLRIGVAVVEMEEDYYPTNNTRISGIYHPQIDLTMKRSVQIMCTPTYDMANLVIHSQAGSVESVTMFGDAQPGKLGNVSVADLMGWMDYDYTGTGFLNLCSGMPHLPGFCGRESTLDLDQRMLLALLLFDPSPTPNPSSLADEGLLQKLTAAFFREYVIQVIHSGLTVPISETINGTLTRPEDRLTVRPLTAHCMAAAFAVSTALAAILAAITPRGGILPRAPNTIAGMATDLATNRHDWERWTSLTAVKSRMRRETRIEGAPDQESRMKVSWLWRPHPLQTRRSGPTAPVSIHDGNPSSKIPIIIHPFTRSAVILAVIMSIIVLEAVPQRAQVRDSVEGVAEITADDTFFNVVWSYGPAIVVLLLSSYQTSVDIITRSQQPLKAMCRQRGASHPSSVCLNLIDRLPPATLITEIRTGSLVALTATAASILASLLAVFSASLYSIKSIDLSSPNRVQLLDSFAPYLSREYEVSEWGLITAPLILTKNMSYPAFTYEKLVFPTLRLEHTFVGNQTGDPGLSLDAPFNVTTQIPAVQSRLNCRFYDSSEMISGMRENHHWTVEIPGATVIHDYEVDKDQTCTISVFSSNNSDFALGVSGVTIEEPEIGDPSGVGGPSIENCAADYLYIWGTASPAVNGSSLAVYGCNETIEAVEVAVHLLGRDLRIDPSNPPRIVDGTQAAVTALRPNKTFNLAGLNGRAPSEDIYLHNLGYQAMLVSGPAQVDQFFSLLTTPGSPTSLPLSSLTNLTQKHRVAEAIHRQHGIIRAQSLNADYRRPRNTPGTVTLGGSLNATLDGHPNNNIDYDFVPATVTDPQGRTRHDAGRHLNARPTGAAGRNPAALCCGLGGRDGDGEPSCTAASFWLRFWSCLCGRCGRCGGLGLCRVGAELDMHCGCHDLVGGE</sequence>
<dbReference type="RefSeq" id="XP_001228733.1">
    <property type="nucleotide sequence ID" value="XM_001228732.1"/>
</dbReference>
<dbReference type="Proteomes" id="UP000001056">
    <property type="component" value="Unassembled WGS sequence"/>
</dbReference>
<evidence type="ECO:0000313" key="2">
    <source>
        <dbReference type="Proteomes" id="UP000001056"/>
    </source>
</evidence>
<dbReference type="AlphaFoldDB" id="Q2HC37"/>
<name>Q2HC37_CHAGB</name>
<dbReference type="GeneID" id="4389194"/>
<dbReference type="VEuPathDB" id="FungiDB:CHGG_02217"/>
<reference evidence="2" key="1">
    <citation type="journal article" date="2015" name="Genome Announc.">
        <title>Draft genome sequence of the cellulolytic fungus Chaetomium globosum.</title>
        <authorList>
            <person name="Cuomo C.A."/>
            <person name="Untereiner W.A."/>
            <person name="Ma L.-J."/>
            <person name="Grabherr M."/>
            <person name="Birren B.W."/>
        </authorList>
    </citation>
    <scope>NUCLEOTIDE SEQUENCE [LARGE SCALE GENOMIC DNA]</scope>
    <source>
        <strain evidence="2">ATCC 6205 / CBS 148.51 / DSM 1962 / NBRC 6347 / NRRL 1970</strain>
    </source>
</reference>
<proteinExistence type="predicted"/>
<gene>
    <name evidence="1" type="ORF">CHGG_02217</name>
</gene>
<dbReference type="eggNOG" id="ENOG502QQ7D">
    <property type="taxonomic scope" value="Eukaryota"/>
</dbReference>
<protein>
    <submittedName>
        <fullName evidence="1">Uncharacterized protein</fullName>
    </submittedName>
</protein>
<dbReference type="Pfam" id="PF11915">
    <property type="entry name" value="DUF3433"/>
    <property type="match status" value="1"/>
</dbReference>
<dbReference type="OrthoDB" id="5332281at2759"/>
<dbReference type="HOGENOM" id="CLU_003000_0_0_1"/>